<dbReference type="PANTHER" id="PTHR34853:SF1">
    <property type="entry name" value="LIPASE 5"/>
    <property type="match status" value="1"/>
</dbReference>
<dbReference type="EMBL" id="JMSN01000025">
    <property type="protein sequence ID" value="KDN48456.1"/>
    <property type="molecule type" value="Genomic_DNA"/>
</dbReference>
<dbReference type="OrthoDB" id="2373480at2759"/>
<keyword evidence="6" id="KW-0442">Lipid degradation</keyword>
<protein>
    <recommendedName>
        <fullName evidence="3">triacylglycerol lipase</fullName>
        <ecNumber evidence="3">3.1.1.3</ecNumber>
    </recommendedName>
</protein>
<keyword evidence="8" id="KW-0732">Signal</keyword>
<proteinExistence type="predicted"/>
<dbReference type="InParanoid" id="A0A066W413"/>
<evidence type="ECO:0000256" key="2">
    <source>
        <dbReference type="ARBA" id="ARBA00004613"/>
    </source>
</evidence>
<comment type="catalytic activity">
    <reaction evidence="1">
        <text>a triacylglycerol + H2O = a diacylglycerol + a fatty acid + H(+)</text>
        <dbReference type="Rhea" id="RHEA:12044"/>
        <dbReference type="ChEBI" id="CHEBI:15377"/>
        <dbReference type="ChEBI" id="CHEBI:15378"/>
        <dbReference type="ChEBI" id="CHEBI:17855"/>
        <dbReference type="ChEBI" id="CHEBI:18035"/>
        <dbReference type="ChEBI" id="CHEBI:28868"/>
        <dbReference type="EC" id="3.1.1.3"/>
    </reaction>
</comment>
<dbReference type="Pfam" id="PF03583">
    <property type="entry name" value="LIP"/>
    <property type="match status" value="1"/>
</dbReference>
<evidence type="ECO:0000256" key="4">
    <source>
        <dbReference type="ARBA" id="ARBA00022525"/>
    </source>
</evidence>
<evidence type="ECO:0000256" key="7">
    <source>
        <dbReference type="ARBA" id="ARBA00023098"/>
    </source>
</evidence>
<evidence type="ECO:0000313" key="10">
    <source>
        <dbReference type="Proteomes" id="UP000027361"/>
    </source>
</evidence>
<evidence type="ECO:0000313" key="9">
    <source>
        <dbReference type="EMBL" id="KDN48456.1"/>
    </source>
</evidence>
<comment type="caution">
    <text evidence="9">The sequence shown here is derived from an EMBL/GenBank/DDBJ whole genome shotgun (WGS) entry which is preliminary data.</text>
</comment>
<dbReference type="HOGENOM" id="CLU_029538_5_0_1"/>
<dbReference type="InterPro" id="IPR005152">
    <property type="entry name" value="Lipase_secreted"/>
</dbReference>
<gene>
    <name evidence="9" type="ORF">K437DRAFT_255566</name>
</gene>
<evidence type="ECO:0000256" key="3">
    <source>
        <dbReference type="ARBA" id="ARBA00013279"/>
    </source>
</evidence>
<dbReference type="Proteomes" id="UP000027361">
    <property type="component" value="Unassembled WGS sequence"/>
</dbReference>
<dbReference type="RefSeq" id="XP_013244112.1">
    <property type="nucleotide sequence ID" value="XM_013388658.1"/>
</dbReference>
<name>A0A066W413_TILAU</name>
<dbReference type="OMA" id="HATTEII"/>
<evidence type="ECO:0000256" key="1">
    <source>
        <dbReference type="ARBA" id="ARBA00001024"/>
    </source>
</evidence>
<keyword evidence="10" id="KW-1185">Reference proteome</keyword>
<dbReference type="EC" id="3.1.1.3" evidence="3"/>
<dbReference type="GO" id="GO:0016042">
    <property type="term" value="P:lipid catabolic process"/>
    <property type="evidence" value="ECO:0007669"/>
    <property type="project" value="UniProtKB-UniRule"/>
</dbReference>
<keyword evidence="4" id="KW-0964">Secreted</keyword>
<dbReference type="SUPFAM" id="SSF53474">
    <property type="entry name" value="alpha/beta-Hydrolases"/>
    <property type="match status" value="1"/>
</dbReference>
<accession>A0A066W413</accession>
<dbReference type="Gene3D" id="3.40.50.1820">
    <property type="entry name" value="alpha/beta hydrolase"/>
    <property type="match status" value="1"/>
</dbReference>
<dbReference type="PANTHER" id="PTHR34853">
    <property type="match status" value="1"/>
</dbReference>
<dbReference type="AlphaFoldDB" id="A0A066W413"/>
<evidence type="ECO:0000256" key="8">
    <source>
        <dbReference type="SAM" id="SignalP"/>
    </source>
</evidence>
<organism evidence="9 10">
    <name type="scientific">Tilletiaria anomala (strain ATCC 24038 / CBS 436.72 / UBC 951)</name>
    <dbReference type="NCBI Taxonomy" id="1037660"/>
    <lineage>
        <taxon>Eukaryota</taxon>
        <taxon>Fungi</taxon>
        <taxon>Dikarya</taxon>
        <taxon>Basidiomycota</taxon>
        <taxon>Ustilaginomycotina</taxon>
        <taxon>Exobasidiomycetes</taxon>
        <taxon>Georgefischeriales</taxon>
        <taxon>Tilletiariaceae</taxon>
        <taxon>Tilletiaria</taxon>
    </lineage>
</organism>
<feature type="signal peptide" evidence="8">
    <location>
        <begin position="1"/>
        <end position="22"/>
    </location>
</feature>
<evidence type="ECO:0000256" key="5">
    <source>
        <dbReference type="ARBA" id="ARBA00022801"/>
    </source>
</evidence>
<dbReference type="GeneID" id="25264192"/>
<comment type="subcellular location">
    <subcellularLocation>
        <location evidence="2">Secreted</location>
    </subcellularLocation>
</comment>
<dbReference type="Gene3D" id="1.10.260.130">
    <property type="match status" value="1"/>
</dbReference>
<keyword evidence="5" id="KW-0378">Hydrolase</keyword>
<evidence type="ECO:0000256" key="6">
    <source>
        <dbReference type="ARBA" id="ARBA00022963"/>
    </source>
</evidence>
<dbReference type="GO" id="GO:0004806">
    <property type="term" value="F:triacylglycerol lipase activity"/>
    <property type="evidence" value="ECO:0007669"/>
    <property type="project" value="UniProtKB-UniRule"/>
</dbReference>
<keyword evidence="7" id="KW-0443">Lipid metabolism</keyword>
<dbReference type="GO" id="GO:0005576">
    <property type="term" value="C:extracellular region"/>
    <property type="evidence" value="ECO:0007669"/>
    <property type="project" value="UniProtKB-SubCell"/>
</dbReference>
<dbReference type="InterPro" id="IPR029058">
    <property type="entry name" value="AB_hydrolase_fold"/>
</dbReference>
<reference evidence="9 10" key="1">
    <citation type="submission" date="2014-05" db="EMBL/GenBank/DDBJ databases">
        <title>Draft genome sequence of a rare smut relative, Tilletiaria anomala UBC 951.</title>
        <authorList>
            <consortium name="DOE Joint Genome Institute"/>
            <person name="Toome M."/>
            <person name="Kuo A."/>
            <person name="Henrissat B."/>
            <person name="Lipzen A."/>
            <person name="Tritt A."/>
            <person name="Yoshinaga Y."/>
            <person name="Zane M."/>
            <person name="Barry K."/>
            <person name="Grigoriev I.V."/>
            <person name="Spatafora J.W."/>
            <person name="Aimea M.C."/>
        </authorList>
    </citation>
    <scope>NUCLEOTIDE SEQUENCE [LARGE SCALE GENOMIC DNA]</scope>
    <source>
        <strain evidence="9 10">UBC 951</strain>
    </source>
</reference>
<feature type="chain" id="PRO_5045315809" description="triacylglycerol lipase" evidence="8">
    <location>
        <begin position="23"/>
        <end position="441"/>
    </location>
</feature>
<sequence>MQLTASLLALLTIATGLSSTMGTPLGLAFRRSIHDEFFNPPADFSAKSHGSILKHRKVDVSGLNITVPVHAAYQLLYKSWDPILHEPFATPATIIVPAGNKAAVEGKSKEKSGKDKKKQLKNKISFHQVAYDSAYKACGPSFQLANDSHVDPTGTDLPLVELLLSQNITVVLPDYEGPRGAFNVGPVEGNGVLDAVRAVLGFSPVVPWREEAAVVLDGYSGGAIATGWALQQQSSYAPELIHNIKGATLGGLPSNATADFLKLDGTIASGLVVSGLTAQSNIFDSFKKYFKRHLNDAGRKALALAESSCLTADEAVYPHVKFFETFTDQTQAQALRDPLLTSALSRLVLAKSNSAVPQVPVFLYSSEVDDIVPHEDSVRYRDSVCSRGVKSLEFLNVLGTNHTETQAAVFPRKAYPYILQRFAGVPATPGCTESTFDASGL</sequence>